<dbReference type="Proteomes" id="UP000011554">
    <property type="component" value="Unassembled WGS sequence"/>
</dbReference>
<dbReference type="OrthoDB" id="170401at2157"/>
<dbReference type="SUPFAM" id="SSF111331">
    <property type="entry name" value="NAD kinase/diacylglycerol kinase-like"/>
    <property type="match status" value="1"/>
</dbReference>
<dbReference type="AlphaFoldDB" id="M0APF8"/>
<dbReference type="Gene3D" id="2.60.200.30">
    <property type="entry name" value="Probable inorganic polyphosphate/atp-NAD kinase, domain 2"/>
    <property type="match status" value="1"/>
</dbReference>
<gene>
    <name evidence="1" type="ORF">C481_12234</name>
</gene>
<dbReference type="InterPro" id="IPR017437">
    <property type="entry name" value="ATP-NAD_kinase_PpnK-typ_C"/>
</dbReference>
<organism evidence="1 2">
    <name type="scientific">Natrialba asiatica (strain ATCC 700177 / DSM 12278 / JCM 9576 / FERM P-10747 / NBRC 102637 / 172P1)</name>
    <dbReference type="NCBI Taxonomy" id="29540"/>
    <lineage>
        <taxon>Archaea</taxon>
        <taxon>Methanobacteriati</taxon>
        <taxon>Methanobacteriota</taxon>
        <taxon>Stenosarchaea group</taxon>
        <taxon>Halobacteria</taxon>
        <taxon>Halobacteriales</taxon>
        <taxon>Natrialbaceae</taxon>
        <taxon>Natrialba</taxon>
    </lineage>
</organism>
<name>M0APF8_NATA1</name>
<sequence>MDAGTWSPDESPVIGLLEFSSNESLPATDAFESALAAADATIHRGELEAVLDAEPAPSLLVAAGGAALSALARATATASLSAPVLPVGPIPGVRAASRNRAPDALAAALEGDATVRRRDVLEADALFEGDASHPPVRALFDLTLVTDEPASISEFSIRSRDETVDSVRADGIVVATAAGTHGYASAVDAPELSRAVDGVAVAPIGPFVTKTRQWVLPDRELALTIDRDEQPVTLVADEQAIGRVAVAEPVTVSVTETVPVLAVPGTVLEG</sequence>
<dbReference type="STRING" id="29540.C481_12234"/>
<keyword evidence="1" id="KW-0808">Transferase</keyword>
<keyword evidence="1" id="KW-0418">Kinase</keyword>
<dbReference type="InterPro" id="IPR016064">
    <property type="entry name" value="NAD/diacylglycerol_kinase_sf"/>
</dbReference>
<protein>
    <submittedName>
        <fullName evidence="1">ATP-NAD/AcoX kinase</fullName>
    </submittedName>
</protein>
<dbReference type="eggNOG" id="arCOG01348">
    <property type="taxonomic scope" value="Archaea"/>
</dbReference>
<evidence type="ECO:0000313" key="2">
    <source>
        <dbReference type="Proteomes" id="UP000011554"/>
    </source>
</evidence>
<comment type="caution">
    <text evidence="1">The sequence shown here is derived from an EMBL/GenBank/DDBJ whole genome shotgun (WGS) entry which is preliminary data.</text>
</comment>
<dbReference type="Pfam" id="PF20143">
    <property type="entry name" value="NAD_kinase_C"/>
    <property type="match status" value="1"/>
</dbReference>
<evidence type="ECO:0000313" key="1">
    <source>
        <dbReference type="EMBL" id="ELZ00415.1"/>
    </source>
</evidence>
<dbReference type="PATRIC" id="fig|29540.5.peg.2479"/>
<proteinExistence type="predicted"/>
<dbReference type="GO" id="GO:0003951">
    <property type="term" value="F:NAD+ kinase activity"/>
    <property type="evidence" value="ECO:0007669"/>
    <property type="project" value="InterPro"/>
</dbReference>
<accession>M0APF8</accession>
<dbReference type="RefSeq" id="WP_006109488.1">
    <property type="nucleotide sequence ID" value="NZ_AOIO01000030.1"/>
</dbReference>
<reference evidence="1 2" key="1">
    <citation type="journal article" date="2014" name="PLoS Genet.">
        <title>Phylogenetically driven sequencing of extremely halophilic archaea reveals strategies for static and dynamic osmo-response.</title>
        <authorList>
            <person name="Becker E.A."/>
            <person name="Seitzer P.M."/>
            <person name="Tritt A."/>
            <person name="Larsen D."/>
            <person name="Krusor M."/>
            <person name="Yao A.I."/>
            <person name="Wu D."/>
            <person name="Madern D."/>
            <person name="Eisen J.A."/>
            <person name="Darling A.E."/>
            <person name="Facciotti M.T."/>
        </authorList>
    </citation>
    <scope>NUCLEOTIDE SEQUENCE [LARGE SCALE GENOMIC DNA]</scope>
    <source>
        <strain evidence="1 2">DSM 12278</strain>
    </source>
</reference>
<keyword evidence="2" id="KW-1185">Reference proteome</keyword>
<dbReference type="EMBL" id="AOIO01000030">
    <property type="protein sequence ID" value="ELZ00415.1"/>
    <property type="molecule type" value="Genomic_DNA"/>
</dbReference>
<dbReference type="GO" id="GO:0019674">
    <property type="term" value="P:NAD+ metabolic process"/>
    <property type="evidence" value="ECO:0007669"/>
    <property type="project" value="InterPro"/>
</dbReference>